<dbReference type="Proteomes" id="UP001281761">
    <property type="component" value="Unassembled WGS sequence"/>
</dbReference>
<organism evidence="1 2">
    <name type="scientific">Blattamonas nauphoetae</name>
    <dbReference type="NCBI Taxonomy" id="2049346"/>
    <lineage>
        <taxon>Eukaryota</taxon>
        <taxon>Metamonada</taxon>
        <taxon>Preaxostyla</taxon>
        <taxon>Oxymonadida</taxon>
        <taxon>Blattamonas</taxon>
    </lineage>
</organism>
<gene>
    <name evidence="1" type="ORF">BLNAU_20393</name>
</gene>
<keyword evidence="2" id="KW-1185">Reference proteome</keyword>
<proteinExistence type="predicted"/>
<name>A0ABQ9WZ10_9EUKA</name>
<sequence length="347" mass="39614">MTESISHDFQKDQSPFCPQFPSTNPWSIQTFFAASSYFRSIVSFVKAGNVLTDSAIKQACSFLGKRLSQSPDTSIQGDILHQLVPSPDGSCRGFVEHIIPLLTCNNQKIVNATLTLVTHVIPFALISERFDFVATGIFEQLPQSFYENEIHLIPQTDLYLNMIISTCLECSSPRYWKGITRKKSFSVETVFHTIFTQLVMPLKPYLTYLCRHKRQIEDSHDSTQFAYMLGTLLSITPFYEPTTQFVRDSPISLTFTSCFEHFETKLLRSTIISELVEGIDLWVHADRAVQQRGKLIQDALREEGLFDELDSSFLLIKRNLMMTHDYFICSRVIAMMGGNIRFVVPNV</sequence>
<accession>A0ABQ9WZ10</accession>
<protein>
    <submittedName>
        <fullName evidence="1">Uncharacterized protein</fullName>
    </submittedName>
</protein>
<reference evidence="1 2" key="1">
    <citation type="journal article" date="2022" name="bioRxiv">
        <title>Genomics of Preaxostyla Flagellates Illuminates Evolutionary Transitions and the Path Towards Mitochondrial Loss.</title>
        <authorList>
            <person name="Novak L.V.F."/>
            <person name="Treitli S.C."/>
            <person name="Pyrih J."/>
            <person name="Halakuc P."/>
            <person name="Pipaliya S.V."/>
            <person name="Vacek V."/>
            <person name="Brzon O."/>
            <person name="Soukal P."/>
            <person name="Eme L."/>
            <person name="Dacks J.B."/>
            <person name="Karnkowska A."/>
            <person name="Elias M."/>
            <person name="Hampl V."/>
        </authorList>
    </citation>
    <scope>NUCLEOTIDE SEQUENCE [LARGE SCALE GENOMIC DNA]</scope>
    <source>
        <strain evidence="1">NAU3</strain>
        <tissue evidence="1">Gut</tissue>
    </source>
</reference>
<evidence type="ECO:0000313" key="2">
    <source>
        <dbReference type="Proteomes" id="UP001281761"/>
    </source>
</evidence>
<evidence type="ECO:0000313" key="1">
    <source>
        <dbReference type="EMBL" id="KAK2944700.1"/>
    </source>
</evidence>
<dbReference type="EMBL" id="JARBJD010000288">
    <property type="protein sequence ID" value="KAK2944700.1"/>
    <property type="molecule type" value="Genomic_DNA"/>
</dbReference>
<comment type="caution">
    <text evidence="1">The sequence shown here is derived from an EMBL/GenBank/DDBJ whole genome shotgun (WGS) entry which is preliminary data.</text>
</comment>